<dbReference type="OrthoDB" id="2989757at2"/>
<dbReference type="RefSeq" id="WP_085493751.1">
    <property type="nucleotide sequence ID" value="NZ_FXAZ01000001.1"/>
</dbReference>
<evidence type="ECO:0000256" key="1">
    <source>
        <dbReference type="SAM" id="MobiDB-lite"/>
    </source>
</evidence>
<dbReference type="EMBL" id="FXAZ01000001">
    <property type="protein sequence ID" value="SMG27820.1"/>
    <property type="molecule type" value="Genomic_DNA"/>
</dbReference>
<protein>
    <recommendedName>
        <fullName evidence="5">DUF2627 domain-containing protein</fullName>
    </recommendedName>
</protein>
<dbReference type="Proteomes" id="UP000193834">
    <property type="component" value="Unassembled WGS sequence"/>
</dbReference>
<feature type="region of interest" description="Disordered" evidence="1">
    <location>
        <begin position="86"/>
        <end position="106"/>
    </location>
</feature>
<gene>
    <name evidence="3" type="ORF">SAMN06295960_1633</name>
</gene>
<dbReference type="AlphaFoldDB" id="A0A1X7JJ68"/>
<evidence type="ECO:0000313" key="4">
    <source>
        <dbReference type="Proteomes" id="UP000193834"/>
    </source>
</evidence>
<name>A0A1X7JJ68_9BACL</name>
<reference evidence="3 4" key="1">
    <citation type="submission" date="2017-04" db="EMBL/GenBank/DDBJ databases">
        <authorList>
            <person name="Afonso C.L."/>
            <person name="Miller P.J."/>
            <person name="Scott M.A."/>
            <person name="Spackman E."/>
            <person name="Goraichik I."/>
            <person name="Dimitrov K.M."/>
            <person name="Suarez D.L."/>
            <person name="Swayne D.E."/>
        </authorList>
    </citation>
    <scope>NUCLEOTIDE SEQUENCE [LARGE SCALE GENOMIC DNA]</scope>
    <source>
        <strain evidence="3 4">11</strain>
    </source>
</reference>
<dbReference type="Pfam" id="PF11118">
    <property type="entry name" value="DUF2627"/>
    <property type="match status" value="1"/>
</dbReference>
<keyword evidence="4" id="KW-1185">Reference proteome</keyword>
<evidence type="ECO:0008006" key="5">
    <source>
        <dbReference type="Google" id="ProtNLM"/>
    </source>
</evidence>
<feature type="transmembrane region" description="Helical" evidence="2">
    <location>
        <begin position="54"/>
        <end position="74"/>
    </location>
</feature>
<sequence>MKTTLSRFIAVLLLVIPGFMATAGFLFMKDAIFYYIADHGNELVANPAFEWMKFIGGLLLFAIGAGFIGGWVFFRDRKRNYVAPRFRKKKPRPADRPIRRGNGQAQ</sequence>
<evidence type="ECO:0000313" key="3">
    <source>
        <dbReference type="EMBL" id="SMG27820.1"/>
    </source>
</evidence>
<proteinExistence type="predicted"/>
<organism evidence="3 4">
    <name type="scientific">Paenibacillus aquistagni</name>
    <dbReference type="NCBI Taxonomy" id="1852522"/>
    <lineage>
        <taxon>Bacteria</taxon>
        <taxon>Bacillati</taxon>
        <taxon>Bacillota</taxon>
        <taxon>Bacilli</taxon>
        <taxon>Bacillales</taxon>
        <taxon>Paenibacillaceae</taxon>
        <taxon>Paenibacillus</taxon>
    </lineage>
</organism>
<feature type="transmembrane region" description="Helical" evidence="2">
    <location>
        <begin position="7"/>
        <end position="28"/>
    </location>
</feature>
<keyword evidence="2" id="KW-0812">Transmembrane</keyword>
<accession>A0A1X7JJ68</accession>
<dbReference type="STRING" id="1852522.SAMN06295960_1633"/>
<evidence type="ECO:0000256" key="2">
    <source>
        <dbReference type="SAM" id="Phobius"/>
    </source>
</evidence>
<keyword evidence="2" id="KW-0472">Membrane</keyword>
<keyword evidence="2" id="KW-1133">Transmembrane helix</keyword>
<dbReference type="InterPro" id="IPR020138">
    <property type="entry name" value="Uncharacterised_YqzF"/>
</dbReference>